<evidence type="ECO:0000313" key="4">
    <source>
        <dbReference type="Proteomes" id="UP001215151"/>
    </source>
</evidence>
<keyword evidence="4" id="KW-1185">Reference proteome</keyword>
<gene>
    <name evidence="3" type="ORF">ONZ51_g7751</name>
</gene>
<reference evidence="3" key="1">
    <citation type="submission" date="2022-11" db="EMBL/GenBank/DDBJ databases">
        <title>Genome Sequence of Cubamyces cubensis.</title>
        <authorList>
            <person name="Buettner E."/>
        </authorList>
    </citation>
    <scope>NUCLEOTIDE SEQUENCE</scope>
    <source>
        <strain evidence="3">MPL-01</strain>
    </source>
</reference>
<dbReference type="AlphaFoldDB" id="A0AAD7X8V0"/>
<dbReference type="InterPro" id="IPR008949">
    <property type="entry name" value="Isoprenoid_synthase_dom_sf"/>
</dbReference>
<name>A0AAD7X8V0_9APHY</name>
<comment type="caution">
    <text evidence="3">The sequence shown here is derived from an EMBL/GenBank/DDBJ whole genome shotgun (WGS) entry which is preliminary data.</text>
</comment>
<dbReference type="Pfam" id="PF06330">
    <property type="entry name" value="TRI5"/>
    <property type="match status" value="1"/>
</dbReference>
<dbReference type="SUPFAM" id="SSF48576">
    <property type="entry name" value="Terpenoid synthases"/>
    <property type="match status" value="1"/>
</dbReference>
<evidence type="ECO:0000313" key="3">
    <source>
        <dbReference type="EMBL" id="KAJ8473612.1"/>
    </source>
</evidence>
<protein>
    <recommendedName>
        <fullName evidence="5">Terpene synthase</fullName>
    </recommendedName>
</protein>
<dbReference type="Proteomes" id="UP001215151">
    <property type="component" value="Unassembled WGS sequence"/>
</dbReference>
<organism evidence="3 4">
    <name type="scientific">Trametes cubensis</name>
    <dbReference type="NCBI Taxonomy" id="1111947"/>
    <lineage>
        <taxon>Eukaryota</taxon>
        <taxon>Fungi</taxon>
        <taxon>Dikarya</taxon>
        <taxon>Basidiomycota</taxon>
        <taxon>Agaricomycotina</taxon>
        <taxon>Agaricomycetes</taxon>
        <taxon>Polyporales</taxon>
        <taxon>Polyporaceae</taxon>
        <taxon>Trametes</taxon>
    </lineage>
</organism>
<comment type="similarity">
    <text evidence="1">Belongs to the trichodiene synthase family.</text>
</comment>
<dbReference type="EMBL" id="JAPEVG010000216">
    <property type="protein sequence ID" value="KAJ8473612.1"/>
    <property type="molecule type" value="Genomic_DNA"/>
</dbReference>
<keyword evidence="2" id="KW-0456">Lyase</keyword>
<evidence type="ECO:0008006" key="5">
    <source>
        <dbReference type="Google" id="ProtNLM"/>
    </source>
</evidence>
<evidence type="ECO:0000256" key="1">
    <source>
        <dbReference type="ARBA" id="ARBA00007946"/>
    </source>
</evidence>
<accession>A0AAD7X8V0</accession>
<dbReference type="Gene3D" id="1.10.600.10">
    <property type="entry name" value="Farnesyl Diphosphate Synthase"/>
    <property type="match status" value="1"/>
</dbReference>
<evidence type="ECO:0000256" key="2">
    <source>
        <dbReference type="ARBA" id="ARBA00023239"/>
    </source>
</evidence>
<dbReference type="GO" id="GO:0016838">
    <property type="term" value="F:carbon-oxygen lyase activity, acting on phosphates"/>
    <property type="evidence" value="ECO:0007669"/>
    <property type="project" value="InterPro"/>
</dbReference>
<dbReference type="InterPro" id="IPR024652">
    <property type="entry name" value="Trichodiene_synth"/>
</dbReference>
<sequence>MSVIAAVPELTNCSSAPTILRNAPDASLQHGLNVPETYHFEDLSKDDALKHVVQNCVNSFLSQCGYQSPQSAPDGGLRHWLSAQVSKWKATLDLKFSPKFLDKSINASSIYVETVYGHTPLEHRQYIALYTACMFYAEDVGEHDPNAVMEFTRRFYWPPFGADSIITGTLDALSANYIECSTKDMHIRPSATRYPTYLRLRAGISAPYTHFLFPNTWKRAPESYLQILPELDHWTMGANDILSFYKEELAGEKNNYVHIRACAEQKSIEHVLGDLVGEASDTARRINLILAEDPELLSFWNKYMQASLGCFLGQLVVLERSPVSQYYLEFHLKTPRYRLAELGFHA</sequence>
<proteinExistence type="inferred from homology"/>